<dbReference type="OrthoDB" id="9976533at2"/>
<name>A0A540WR03_9BACT</name>
<comment type="caution">
    <text evidence="1">The sequence shown here is derived from an EMBL/GenBank/DDBJ whole genome shotgun (WGS) entry which is preliminary data.</text>
</comment>
<dbReference type="Proteomes" id="UP000315369">
    <property type="component" value="Unassembled WGS sequence"/>
</dbReference>
<protein>
    <submittedName>
        <fullName evidence="1">Uncharacterized protein</fullName>
    </submittedName>
</protein>
<evidence type="ECO:0000313" key="1">
    <source>
        <dbReference type="EMBL" id="TQF11413.1"/>
    </source>
</evidence>
<sequence length="123" mass="13578">MHVVLPHVVLTVDRLEVPPLKAVSDKQLAYARAVRASAVHDLLSVMLARGAKLPHSNVEEQMPMLAGWVQRHLRAETESCYWLDGQARAAPDIGVMDEAFRAARAAKAEMPADPLLHIDLAWP</sequence>
<gene>
    <name evidence="1" type="ORF">FJV41_34335</name>
</gene>
<reference evidence="1 2" key="1">
    <citation type="submission" date="2019-06" db="EMBL/GenBank/DDBJ databases">
        <authorList>
            <person name="Livingstone P."/>
            <person name="Whitworth D."/>
        </authorList>
    </citation>
    <scope>NUCLEOTIDE SEQUENCE [LARGE SCALE GENOMIC DNA]</scope>
    <source>
        <strain evidence="1 2">AM401</strain>
    </source>
</reference>
<keyword evidence="2" id="KW-1185">Reference proteome</keyword>
<accession>A0A540WR03</accession>
<proteinExistence type="predicted"/>
<dbReference type="AlphaFoldDB" id="A0A540WR03"/>
<evidence type="ECO:0000313" key="2">
    <source>
        <dbReference type="Proteomes" id="UP000315369"/>
    </source>
</evidence>
<dbReference type="EMBL" id="VIFM01000190">
    <property type="protein sequence ID" value="TQF11413.1"/>
    <property type="molecule type" value="Genomic_DNA"/>
</dbReference>
<organism evidence="1 2">
    <name type="scientific">Myxococcus llanfairpwllgwyngyllgogerychwyrndrobwllllantysiliogogogochensis</name>
    <dbReference type="NCBI Taxonomy" id="2590453"/>
    <lineage>
        <taxon>Bacteria</taxon>
        <taxon>Pseudomonadati</taxon>
        <taxon>Myxococcota</taxon>
        <taxon>Myxococcia</taxon>
        <taxon>Myxococcales</taxon>
        <taxon>Cystobacterineae</taxon>
        <taxon>Myxococcaceae</taxon>
        <taxon>Myxococcus</taxon>
    </lineage>
</organism>
<dbReference type="RefSeq" id="WP_141646828.1">
    <property type="nucleotide sequence ID" value="NZ_VIFM01000190.1"/>
</dbReference>